<evidence type="ECO:0000313" key="2">
    <source>
        <dbReference type="EMBL" id="QJA98389.1"/>
    </source>
</evidence>
<dbReference type="InterPro" id="IPR029044">
    <property type="entry name" value="Nucleotide-diphossugar_trans"/>
</dbReference>
<dbReference type="AlphaFoldDB" id="A0A6M3LWJ8"/>
<protein>
    <submittedName>
        <fullName evidence="2">Putative glycosyltransferase</fullName>
    </submittedName>
</protein>
<gene>
    <name evidence="2" type="ORF">MM171A01856_0008</name>
</gene>
<reference evidence="2" key="1">
    <citation type="submission" date="2020-03" db="EMBL/GenBank/DDBJ databases">
        <title>The deep terrestrial virosphere.</title>
        <authorList>
            <person name="Holmfeldt K."/>
            <person name="Nilsson E."/>
            <person name="Simone D."/>
            <person name="Lopez-Fernandez M."/>
            <person name="Wu X."/>
            <person name="de Brujin I."/>
            <person name="Lundin D."/>
            <person name="Andersson A."/>
            <person name="Bertilsson S."/>
            <person name="Dopson M."/>
        </authorList>
    </citation>
    <scope>NUCLEOTIDE SEQUENCE</scope>
    <source>
        <strain evidence="2">MM171A01856</strain>
    </source>
</reference>
<dbReference type="InterPro" id="IPR001173">
    <property type="entry name" value="Glyco_trans_2-like"/>
</dbReference>
<dbReference type="SUPFAM" id="SSF53448">
    <property type="entry name" value="Nucleotide-diphospho-sugar transferases"/>
    <property type="match status" value="1"/>
</dbReference>
<keyword evidence="2" id="KW-0808">Transferase</keyword>
<dbReference type="Gene3D" id="3.90.550.10">
    <property type="entry name" value="Spore Coat Polysaccharide Biosynthesis Protein SpsA, Chain A"/>
    <property type="match status" value="1"/>
</dbReference>
<dbReference type="GO" id="GO:0016740">
    <property type="term" value="F:transferase activity"/>
    <property type="evidence" value="ECO:0007669"/>
    <property type="project" value="UniProtKB-KW"/>
</dbReference>
<dbReference type="Pfam" id="PF00535">
    <property type="entry name" value="Glycos_transf_2"/>
    <property type="match status" value="1"/>
</dbReference>
<accession>A0A6M3LWJ8</accession>
<evidence type="ECO:0000259" key="1">
    <source>
        <dbReference type="Pfam" id="PF00535"/>
    </source>
</evidence>
<sequence>MNHPLALIIYNRPDHLRRVLEALAPQEPEPLYIFSDGPRPGETVDTARAQIGKALEWTAPILCWRETNLGLGASVVAAVDHVLARHDTVIVLEDDCEPGPHFMAWMNNCLDLYRHDPHILSISGYTVNIPEHLRHDRDAYMMPRIETWGWATWRDKWVLYERDKEVALSRAEALEIPLDRGGPDVPAMLRGSSQSWSPGWMLACYLNDMFCVYPMVSHVQNIGMDGSGVNCGTSERWVTAIAEQEPEKYPVTVQEWMEPIGDYVRAYHAHY</sequence>
<feature type="domain" description="Glycosyltransferase 2-like" evidence="1">
    <location>
        <begin position="8"/>
        <end position="102"/>
    </location>
</feature>
<proteinExistence type="predicted"/>
<name>A0A6M3LWJ8_9ZZZZ</name>
<organism evidence="2">
    <name type="scientific">viral metagenome</name>
    <dbReference type="NCBI Taxonomy" id="1070528"/>
    <lineage>
        <taxon>unclassified sequences</taxon>
        <taxon>metagenomes</taxon>
        <taxon>organismal metagenomes</taxon>
    </lineage>
</organism>
<dbReference type="EMBL" id="MT143576">
    <property type="protein sequence ID" value="QJA98389.1"/>
    <property type="molecule type" value="Genomic_DNA"/>
</dbReference>